<feature type="region of interest" description="Disordered" evidence="1">
    <location>
        <begin position="77"/>
        <end position="191"/>
    </location>
</feature>
<sequence>MAMMKVEVICLGLQLAKSLRLRLKLLLSIWPLAGVLAAHVAPEPPRAVPVVHVGPEKVPRRIQALQSYGNLKLTQTAVTHPPIPPEQPAEQVQDEDEEDIEDEEDEEDEEDIEDIEDKEDEEDHNEENESIVTQTDGAKFQCTHTQPESITYLTSQTRPSPSMCAKLGTKGNASTTQHQQKPGNMDFMNVP</sequence>
<feature type="compositionally biased region" description="Polar residues" evidence="1">
    <location>
        <begin position="130"/>
        <end position="160"/>
    </location>
</feature>
<name>A0AAV2MT86_KNICA</name>
<keyword evidence="4" id="KW-1185">Reference proteome</keyword>
<feature type="chain" id="PRO_5043483537" evidence="2">
    <location>
        <begin position="38"/>
        <end position="191"/>
    </location>
</feature>
<evidence type="ECO:0000256" key="1">
    <source>
        <dbReference type="SAM" id="MobiDB-lite"/>
    </source>
</evidence>
<dbReference type="AlphaFoldDB" id="A0AAV2MT86"/>
<accession>A0AAV2MT86</accession>
<keyword evidence="2" id="KW-0732">Signal</keyword>
<proteinExistence type="predicted"/>
<dbReference type="Proteomes" id="UP001497482">
    <property type="component" value="Chromosome 9"/>
</dbReference>
<evidence type="ECO:0000313" key="4">
    <source>
        <dbReference type="Proteomes" id="UP001497482"/>
    </source>
</evidence>
<protein>
    <submittedName>
        <fullName evidence="3">Uncharacterized protein</fullName>
    </submittedName>
</protein>
<feature type="compositionally biased region" description="Polar residues" evidence="1">
    <location>
        <begin position="171"/>
        <end position="182"/>
    </location>
</feature>
<feature type="compositionally biased region" description="Acidic residues" evidence="1">
    <location>
        <begin position="92"/>
        <end position="129"/>
    </location>
</feature>
<evidence type="ECO:0000256" key="2">
    <source>
        <dbReference type="SAM" id="SignalP"/>
    </source>
</evidence>
<dbReference type="EMBL" id="OZ035831">
    <property type="protein sequence ID" value="CAL1616216.1"/>
    <property type="molecule type" value="Genomic_DNA"/>
</dbReference>
<reference evidence="3 4" key="1">
    <citation type="submission" date="2024-04" db="EMBL/GenBank/DDBJ databases">
        <authorList>
            <person name="Waldvogel A.-M."/>
            <person name="Schoenle A."/>
        </authorList>
    </citation>
    <scope>NUCLEOTIDE SEQUENCE [LARGE SCALE GENOMIC DNA]</scope>
</reference>
<organism evidence="3 4">
    <name type="scientific">Knipowitschia caucasica</name>
    <name type="common">Caucasian dwarf goby</name>
    <name type="synonym">Pomatoschistus caucasicus</name>
    <dbReference type="NCBI Taxonomy" id="637954"/>
    <lineage>
        <taxon>Eukaryota</taxon>
        <taxon>Metazoa</taxon>
        <taxon>Chordata</taxon>
        <taxon>Craniata</taxon>
        <taxon>Vertebrata</taxon>
        <taxon>Euteleostomi</taxon>
        <taxon>Actinopterygii</taxon>
        <taxon>Neopterygii</taxon>
        <taxon>Teleostei</taxon>
        <taxon>Neoteleostei</taxon>
        <taxon>Acanthomorphata</taxon>
        <taxon>Gobiaria</taxon>
        <taxon>Gobiiformes</taxon>
        <taxon>Gobioidei</taxon>
        <taxon>Gobiidae</taxon>
        <taxon>Gobiinae</taxon>
        <taxon>Knipowitschia</taxon>
    </lineage>
</organism>
<gene>
    <name evidence="3" type="ORF">KC01_LOCUS42023</name>
</gene>
<feature type="signal peptide" evidence="2">
    <location>
        <begin position="1"/>
        <end position="37"/>
    </location>
</feature>
<evidence type="ECO:0000313" key="3">
    <source>
        <dbReference type="EMBL" id="CAL1616216.1"/>
    </source>
</evidence>